<comment type="caution">
    <text evidence="2">The sequence shown here is derived from an EMBL/GenBank/DDBJ whole genome shotgun (WGS) entry which is preliminary data.</text>
</comment>
<gene>
    <name evidence="2" type="ORF">KDL01_24765</name>
</gene>
<dbReference type="Proteomes" id="UP000675781">
    <property type="component" value="Unassembled WGS sequence"/>
</dbReference>
<dbReference type="EMBL" id="JAGSOG010000146">
    <property type="protein sequence ID" value="MBR7836514.1"/>
    <property type="molecule type" value="Genomic_DNA"/>
</dbReference>
<feature type="region of interest" description="Disordered" evidence="1">
    <location>
        <begin position="1"/>
        <end position="71"/>
    </location>
</feature>
<dbReference type="RefSeq" id="WP_212530990.1">
    <property type="nucleotide sequence ID" value="NZ_JAGSOG010000146.1"/>
</dbReference>
<evidence type="ECO:0000256" key="1">
    <source>
        <dbReference type="SAM" id="MobiDB-lite"/>
    </source>
</evidence>
<proteinExistence type="predicted"/>
<protein>
    <submittedName>
        <fullName evidence="2">Uncharacterized protein</fullName>
    </submittedName>
</protein>
<feature type="compositionally biased region" description="Low complexity" evidence="1">
    <location>
        <begin position="54"/>
        <end position="67"/>
    </location>
</feature>
<dbReference type="AlphaFoldDB" id="A0A941EWY4"/>
<name>A0A941EWY4_9ACTN</name>
<evidence type="ECO:0000313" key="2">
    <source>
        <dbReference type="EMBL" id="MBR7836514.1"/>
    </source>
</evidence>
<accession>A0A941EWY4</accession>
<reference evidence="2" key="1">
    <citation type="submission" date="2021-04" db="EMBL/GenBank/DDBJ databases">
        <title>Genome based classification of Actinospica acidithermotolerans sp. nov., an actinobacterium isolated from an Indonesian hot spring.</title>
        <authorList>
            <person name="Kusuma A.B."/>
            <person name="Putra K.E."/>
            <person name="Nafisah S."/>
            <person name="Loh J."/>
            <person name="Nouioui I."/>
            <person name="Goodfellow M."/>
        </authorList>
    </citation>
    <scope>NUCLEOTIDE SEQUENCE</scope>
    <source>
        <strain evidence="2">CSCA 57</strain>
    </source>
</reference>
<organism evidence="2 3">
    <name type="scientific">Actinospica durhamensis</name>
    <dbReference type="NCBI Taxonomy" id="1508375"/>
    <lineage>
        <taxon>Bacteria</taxon>
        <taxon>Bacillati</taxon>
        <taxon>Actinomycetota</taxon>
        <taxon>Actinomycetes</taxon>
        <taxon>Catenulisporales</taxon>
        <taxon>Actinospicaceae</taxon>
        <taxon>Actinospica</taxon>
    </lineage>
</organism>
<feature type="compositionally biased region" description="Basic residues" evidence="1">
    <location>
        <begin position="7"/>
        <end position="17"/>
    </location>
</feature>
<sequence>MSGAAKARSKARPKRPSGRPGEERQGAGLATDIVERPFDPRGAVPGPRTGPGLPDEAVPSAPSAAPEPHAEATFARGYSAPADAVRCAMLGSPPTFWFDGDAGRLTVAVEAGRLVADGVAFVAEDLSHLVAAAVLNHDGESADAVEPVRAALAAMAARAGEPGVEIVVDLSGESPRLGWLSRFDPAPWVTWHDWWAAFAASAAGRLAAALAGAGRSGEYDDCFAAQGLRVARCAHPACESPLTDRHPAWPGVWTAPGGARGPVCAAAADGAGWPAGLLAAAPHRITEE</sequence>
<evidence type="ECO:0000313" key="3">
    <source>
        <dbReference type="Proteomes" id="UP000675781"/>
    </source>
</evidence>
<keyword evidence="3" id="KW-1185">Reference proteome</keyword>